<protein>
    <recommendedName>
        <fullName evidence="1">Integrase core domain-containing protein</fullName>
    </recommendedName>
</protein>
<evidence type="ECO:0000313" key="2">
    <source>
        <dbReference type="EMBL" id="KAG0574533.1"/>
    </source>
</evidence>
<dbReference type="InterPro" id="IPR058913">
    <property type="entry name" value="Integrase_dom_put"/>
</dbReference>
<dbReference type="Pfam" id="PF24764">
    <property type="entry name" value="rva_4"/>
    <property type="match status" value="1"/>
</dbReference>
<reference evidence="2" key="1">
    <citation type="submission" date="2020-06" db="EMBL/GenBank/DDBJ databases">
        <title>WGS assembly of Ceratodon purpureus strain R40.</title>
        <authorList>
            <person name="Carey S.B."/>
            <person name="Jenkins J."/>
            <person name="Shu S."/>
            <person name="Lovell J.T."/>
            <person name="Sreedasyam A."/>
            <person name="Maumus F."/>
            <person name="Tiley G.P."/>
            <person name="Fernandez-Pozo N."/>
            <person name="Barry K."/>
            <person name="Chen C."/>
            <person name="Wang M."/>
            <person name="Lipzen A."/>
            <person name="Daum C."/>
            <person name="Saski C.A."/>
            <person name="Payton A.C."/>
            <person name="Mcbreen J.C."/>
            <person name="Conrad R.E."/>
            <person name="Kollar L.M."/>
            <person name="Olsson S."/>
            <person name="Huttunen S."/>
            <person name="Landis J.B."/>
            <person name="Wickett N.J."/>
            <person name="Johnson M.G."/>
            <person name="Rensing S.A."/>
            <person name="Grimwood J."/>
            <person name="Schmutz J."/>
            <person name="Mcdaniel S.F."/>
        </authorList>
    </citation>
    <scope>NUCLEOTIDE SEQUENCE</scope>
    <source>
        <strain evidence="2">R40</strain>
    </source>
</reference>
<organism evidence="2 3">
    <name type="scientific">Ceratodon purpureus</name>
    <name type="common">Fire moss</name>
    <name type="synonym">Dicranum purpureum</name>
    <dbReference type="NCBI Taxonomy" id="3225"/>
    <lineage>
        <taxon>Eukaryota</taxon>
        <taxon>Viridiplantae</taxon>
        <taxon>Streptophyta</taxon>
        <taxon>Embryophyta</taxon>
        <taxon>Bryophyta</taxon>
        <taxon>Bryophytina</taxon>
        <taxon>Bryopsida</taxon>
        <taxon>Dicranidae</taxon>
        <taxon>Pseudoditrichales</taxon>
        <taxon>Ditrichaceae</taxon>
        <taxon>Ceratodon</taxon>
    </lineage>
</organism>
<name>A0A8T0HVJ0_CERPU</name>
<feature type="domain" description="Integrase core" evidence="1">
    <location>
        <begin position="9"/>
        <end position="91"/>
    </location>
</feature>
<comment type="caution">
    <text evidence="2">The sequence shown here is derived from an EMBL/GenBank/DDBJ whole genome shotgun (WGS) entry which is preliminary data.</text>
</comment>
<evidence type="ECO:0000313" key="3">
    <source>
        <dbReference type="Proteomes" id="UP000822688"/>
    </source>
</evidence>
<evidence type="ECO:0000259" key="1">
    <source>
        <dbReference type="Pfam" id="PF24764"/>
    </source>
</evidence>
<dbReference type="Proteomes" id="UP000822688">
    <property type="component" value="Chromosome V"/>
</dbReference>
<gene>
    <name evidence="2" type="ORF">KC19_VG269500</name>
</gene>
<keyword evidence="3" id="KW-1185">Reference proteome</keyword>
<dbReference type="AlphaFoldDB" id="A0A8T0HVJ0"/>
<sequence length="118" mass="14220">METARPNLPRNPFLVGSSVHNRRIEHWWRQLWERVVWFFKLMIANMITTGIYDPDDAYQRHSFIVVYTPISQAAVTKYIQIWNSHRVRKINEAGRDRPSHVSAIIFQEFERLHRLTFI</sequence>
<proteinExistence type="predicted"/>
<dbReference type="EMBL" id="CM026426">
    <property type="protein sequence ID" value="KAG0574533.1"/>
    <property type="molecule type" value="Genomic_DNA"/>
</dbReference>
<accession>A0A8T0HVJ0</accession>